<sequence length="168" mass="19414">MIESQHNLLGKIHSTFVDKAPQVLGITLRCIPFNLKKQVIEQLLQLQFKHSLEDGDLDFLENRWLKIEVTDLQLIWFVSLIENKLVVSREEIADVSFIGNANDLIMIATRRQDPDTLFFQRRLIVEGDTELGLYVKNLMDSIELETMPKPLRITLEKLADLIESAPKE</sequence>
<comment type="similarity">
    <text evidence="1">Belongs to the UbiT family.</text>
</comment>
<dbReference type="PIRSF" id="PIRSF025550">
    <property type="entry name" value="UCP025550_lpd_carrier"/>
    <property type="match status" value="1"/>
</dbReference>
<dbReference type="InterPro" id="IPR036527">
    <property type="entry name" value="SCP2_sterol-bd_dom_sf"/>
</dbReference>
<dbReference type="EMBL" id="VMHM01000021">
    <property type="protein sequence ID" value="TSJ92801.1"/>
    <property type="molecule type" value="Genomic_DNA"/>
</dbReference>
<dbReference type="Gene3D" id="3.30.1050.10">
    <property type="entry name" value="SCP2 sterol-binding domain"/>
    <property type="match status" value="1"/>
</dbReference>
<dbReference type="PANTHER" id="PTHR10094:SF25">
    <property type="entry name" value="SCP2 STEROL-BINDING DOMAIN-CONTAINING PROTEIN 1"/>
    <property type="match status" value="1"/>
</dbReference>
<dbReference type="GO" id="GO:0006744">
    <property type="term" value="P:ubiquinone biosynthetic process"/>
    <property type="evidence" value="ECO:0007669"/>
    <property type="project" value="UniProtKB-UniRule"/>
</dbReference>
<proteinExistence type="inferred from homology"/>
<dbReference type="PANTHER" id="PTHR10094">
    <property type="entry name" value="STEROL CARRIER PROTEIN 2 SCP-2 FAMILY PROTEIN"/>
    <property type="match status" value="1"/>
</dbReference>
<dbReference type="InterPro" id="IPR016830">
    <property type="entry name" value="UbiT"/>
</dbReference>
<comment type="caution">
    <text evidence="3">The sequence shown here is derived from an EMBL/GenBank/DDBJ whole genome shotgun (WGS) entry which is preliminary data.</text>
</comment>
<dbReference type="GO" id="GO:0005829">
    <property type="term" value="C:cytosol"/>
    <property type="evidence" value="ECO:0007669"/>
    <property type="project" value="TreeGrafter"/>
</dbReference>
<evidence type="ECO:0000259" key="2">
    <source>
        <dbReference type="Pfam" id="PF02036"/>
    </source>
</evidence>
<feature type="domain" description="SCP2" evidence="2">
    <location>
        <begin position="41"/>
        <end position="140"/>
    </location>
</feature>
<dbReference type="SUPFAM" id="SSF55718">
    <property type="entry name" value="SCP-like"/>
    <property type="match status" value="1"/>
</dbReference>
<comment type="function">
    <text evidence="1">Required for O(2)-independent ubiquinone (coenzyme Q) biosynthesis. Likely functions as an accessory factor.</text>
</comment>
<protein>
    <recommendedName>
        <fullName evidence="1">Ubiquinone biosynthesis accessory factor UbiT</fullName>
    </recommendedName>
</protein>
<reference evidence="3 4" key="1">
    <citation type="submission" date="2019-07" db="EMBL/GenBank/DDBJ databases">
        <title>Gilliamella genomes.</title>
        <authorList>
            <person name="Zheng H."/>
        </authorList>
    </citation>
    <scope>NUCLEOTIDE SEQUENCE [LARGE SCALE GENOMIC DNA]</scope>
    <source>
        <strain evidence="3 4">W8127</strain>
    </source>
</reference>
<gene>
    <name evidence="1" type="primary">ubiT</name>
    <name evidence="3" type="ORF">FPQ15_13290</name>
</gene>
<dbReference type="InterPro" id="IPR003033">
    <property type="entry name" value="SCP2_sterol-bd_dom"/>
</dbReference>
<keyword evidence="1" id="KW-0831">Ubiquinone biosynthesis</keyword>
<dbReference type="RefSeq" id="WP_039126747.1">
    <property type="nucleotide sequence ID" value="NZ_CAMLAP010000022.1"/>
</dbReference>
<organism evidence="3 4">
    <name type="scientific">Gilliamella apicola</name>
    <dbReference type="NCBI Taxonomy" id="1196095"/>
    <lineage>
        <taxon>Bacteria</taxon>
        <taxon>Pseudomonadati</taxon>
        <taxon>Pseudomonadota</taxon>
        <taxon>Gammaproteobacteria</taxon>
        <taxon>Orbales</taxon>
        <taxon>Orbaceae</taxon>
        <taxon>Gilliamella</taxon>
    </lineage>
</organism>
<dbReference type="OrthoDB" id="5292463at2"/>
<dbReference type="Pfam" id="PF02036">
    <property type="entry name" value="SCP2"/>
    <property type="match status" value="1"/>
</dbReference>
<dbReference type="HAMAP" id="MF_02231">
    <property type="entry name" value="UbiT"/>
    <property type="match status" value="1"/>
</dbReference>
<name>A0A1B9JGK8_9GAMM</name>
<dbReference type="Proteomes" id="UP000319483">
    <property type="component" value="Unassembled WGS sequence"/>
</dbReference>
<evidence type="ECO:0000256" key="1">
    <source>
        <dbReference type="HAMAP-Rule" id="MF_02231"/>
    </source>
</evidence>
<comment type="pathway">
    <text evidence="1">Cofactor biosynthesis; ubiquinone biosynthesis.</text>
</comment>
<dbReference type="AlphaFoldDB" id="A0A1B9JGK8"/>
<accession>A0A1B9JGK8</accession>
<evidence type="ECO:0000313" key="3">
    <source>
        <dbReference type="EMBL" id="TSJ92801.1"/>
    </source>
</evidence>
<dbReference type="UniPathway" id="UPA00232"/>
<evidence type="ECO:0000313" key="4">
    <source>
        <dbReference type="Proteomes" id="UP000319483"/>
    </source>
</evidence>